<gene>
    <name evidence="9 11" type="primary">RTN4</name>
</gene>
<dbReference type="FunCoup" id="A0A287B5Q4">
    <property type="interactions" value="553"/>
</dbReference>
<dbReference type="GO" id="GO:0034165">
    <property type="term" value="P:positive regulation of toll-like receptor 9 signaling pathway"/>
    <property type="evidence" value="ECO:0007669"/>
    <property type="project" value="Ensembl"/>
</dbReference>
<feature type="region of interest" description="Disordered" evidence="7">
    <location>
        <begin position="738"/>
        <end position="762"/>
    </location>
</feature>
<dbReference type="GO" id="GO:0010634">
    <property type="term" value="P:positive regulation of epithelial cell migration"/>
    <property type="evidence" value="ECO:0007669"/>
    <property type="project" value="Ensembl"/>
</dbReference>
<dbReference type="RefSeq" id="NP_001362314.1">
    <property type="nucleotide sequence ID" value="NM_001375385.1"/>
</dbReference>
<dbReference type="PaxDb" id="9823-ENSSSCP00000008974"/>
<dbReference type="GeneID" id="100170118"/>
<keyword evidence="12" id="KW-1267">Proteomics identification</keyword>
<dbReference type="GO" id="GO:0150052">
    <property type="term" value="P:regulation of postsynapse assembly"/>
    <property type="evidence" value="ECO:0007669"/>
    <property type="project" value="Ensembl"/>
</dbReference>
<reference evidence="10" key="1">
    <citation type="submission" date="2009-11" db="EMBL/GenBank/DDBJ databases">
        <authorList>
            <consortium name="Porcine genome sequencing project"/>
        </authorList>
    </citation>
    <scope>NUCLEOTIDE SEQUENCE [LARGE SCALE GENOMIC DNA]</scope>
    <source>
        <strain evidence="10">Duroc</strain>
    </source>
</reference>
<dbReference type="GO" id="GO:1905552">
    <property type="term" value="P:positive regulation of protein localization to endoplasmic reticulum"/>
    <property type="evidence" value="ECO:0007669"/>
    <property type="project" value="Ensembl"/>
</dbReference>
<evidence type="ECO:0000256" key="1">
    <source>
        <dbReference type="ARBA" id="ARBA00004477"/>
    </source>
</evidence>
<dbReference type="GeneTree" id="ENSGT00940000156568"/>
<accession>A0A287B5Q4</accession>
<keyword evidence="4 6" id="KW-1133">Transmembrane helix</keyword>
<evidence type="ECO:0000256" key="5">
    <source>
        <dbReference type="ARBA" id="ARBA00023136"/>
    </source>
</evidence>
<dbReference type="GO" id="GO:0051897">
    <property type="term" value="P:positive regulation of phosphatidylinositol 3-kinase/protein kinase B signal transduction"/>
    <property type="evidence" value="ECO:0007669"/>
    <property type="project" value="Ensembl"/>
</dbReference>
<dbReference type="GO" id="GO:0098826">
    <property type="term" value="C:endoplasmic reticulum tubular network membrane"/>
    <property type="evidence" value="ECO:0007669"/>
    <property type="project" value="Ensembl"/>
</dbReference>
<dbReference type="GO" id="GO:0060317">
    <property type="term" value="P:cardiac epithelial to mesenchymal transition"/>
    <property type="evidence" value="ECO:0007669"/>
    <property type="project" value="Ensembl"/>
</dbReference>
<dbReference type="InParanoid" id="A0A287B5Q4"/>
<dbReference type="GO" id="GO:0050821">
    <property type="term" value="P:protein stabilization"/>
    <property type="evidence" value="ECO:0007669"/>
    <property type="project" value="Ensembl"/>
</dbReference>
<evidence type="ECO:0000313" key="11">
    <source>
        <dbReference type="VGNC" id="VGNC:92502"/>
    </source>
</evidence>
<dbReference type="GO" id="GO:0005635">
    <property type="term" value="C:nuclear envelope"/>
    <property type="evidence" value="ECO:0007669"/>
    <property type="project" value="Ensembl"/>
</dbReference>
<dbReference type="GO" id="GO:0071787">
    <property type="term" value="P:endoplasmic reticulum tubular network formation"/>
    <property type="evidence" value="ECO:0000318"/>
    <property type="project" value="GO_Central"/>
</dbReference>
<dbReference type="Pfam" id="PF02453">
    <property type="entry name" value="Reticulon"/>
    <property type="match status" value="1"/>
</dbReference>
<evidence type="ECO:0000256" key="2">
    <source>
        <dbReference type="ARBA" id="ARBA00022692"/>
    </source>
</evidence>
<feature type="compositionally biased region" description="Pro residues" evidence="7">
    <location>
        <begin position="169"/>
        <end position="179"/>
    </location>
</feature>
<name>A0A287B5Q4_PIG</name>
<dbReference type="STRING" id="9823.ENSSSCP00000051420"/>
<dbReference type="GO" id="GO:0098978">
    <property type="term" value="C:glutamatergic synapse"/>
    <property type="evidence" value="ECO:0007669"/>
    <property type="project" value="Ensembl"/>
</dbReference>
<dbReference type="GO" id="GO:0051292">
    <property type="term" value="P:nuclear pore complex assembly"/>
    <property type="evidence" value="ECO:0007669"/>
    <property type="project" value="Ensembl"/>
</dbReference>
<feature type="compositionally biased region" description="Low complexity" evidence="7">
    <location>
        <begin position="7"/>
        <end position="16"/>
    </location>
</feature>
<evidence type="ECO:0000256" key="4">
    <source>
        <dbReference type="ARBA" id="ARBA00022989"/>
    </source>
</evidence>
<evidence type="ECO:0000256" key="6">
    <source>
        <dbReference type="RuleBase" id="RU210713"/>
    </source>
</evidence>
<dbReference type="Bgee" id="ENSSSCG00000032007">
    <property type="expression patterns" value="Expressed in hypothalamus and 44 other cell types or tissues"/>
</dbReference>
<dbReference type="PROSITE" id="PS50845">
    <property type="entry name" value="RETICULON"/>
    <property type="match status" value="1"/>
</dbReference>
<dbReference type="OrthoDB" id="567788at2759"/>
<feature type="region of interest" description="Disordered" evidence="7">
    <location>
        <begin position="789"/>
        <end position="820"/>
    </location>
</feature>
<evidence type="ECO:0007829" key="12">
    <source>
        <dbReference type="PeptideAtlas" id="A0A287B5Q4"/>
    </source>
</evidence>
<evidence type="ECO:0000256" key="3">
    <source>
        <dbReference type="ARBA" id="ARBA00022824"/>
    </source>
</evidence>
<dbReference type="GlyGen" id="A0A287B5Q4">
    <property type="glycosylation" value="3 sites"/>
</dbReference>
<dbReference type="AlphaFoldDB" id="A0A287B5Q4"/>
<feature type="compositionally biased region" description="Acidic residues" evidence="7">
    <location>
        <begin position="743"/>
        <end position="761"/>
    </location>
</feature>
<dbReference type="GO" id="GO:0033601">
    <property type="term" value="P:positive regulation of mammary gland epithelial cell proliferation"/>
    <property type="evidence" value="ECO:0007669"/>
    <property type="project" value="Ensembl"/>
</dbReference>
<dbReference type="GO" id="GO:0014069">
    <property type="term" value="C:postsynaptic density"/>
    <property type="evidence" value="ECO:0000318"/>
    <property type="project" value="GO_Central"/>
</dbReference>
<evidence type="ECO:0000259" key="8">
    <source>
        <dbReference type="PROSITE" id="PS50845"/>
    </source>
</evidence>
<feature type="compositionally biased region" description="Low complexity" evidence="7">
    <location>
        <begin position="157"/>
        <end position="168"/>
    </location>
</feature>
<reference evidence="9" key="4">
    <citation type="submission" date="2025-09" db="UniProtKB">
        <authorList>
            <consortium name="Ensembl"/>
        </authorList>
    </citation>
    <scope>IDENTIFICATION</scope>
</reference>
<keyword evidence="5 6" id="KW-0472">Membrane</keyword>
<proteinExistence type="evidence at protein level"/>
<comment type="subcellular location">
    <subcellularLocation>
        <location evidence="1 6">Endoplasmic reticulum membrane</location>
        <topology evidence="1 6">Multi-pass membrane protein</topology>
    </subcellularLocation>
</comment>
<dbReference type="GO" id="GO:1990809">
    <property type="term" value="P:endoplasmic reticulum tubular network membrane organization"/>
    <property type="evidence" value="ECO:0000318"/>
    <property type="project" value="GO_Central"/>
</dbReference>
<dbReference type="GO" id="GO:0007413">
    <property type="term" value="P:axonal fasciculation"/>
    <property type="evidence" value="ECO:0007669"/>
    <property type="project" value="Ensembl"/>
</dbReference>
<feature type="region of interest" description="Disordered" evidence="7">
    <location>
        <begin position="1"/>
        <end position="196"/>
    </location>
</feature>
<feature type="compositionally biased region" description="Low complexity" evidence="7">
    <location>
        <begin position="62"/>
        <end position="84"/>
    </location>
</feature>
<dbReference type="GO" id="GO:1905580">
    <property type="term" value="P:positive regulation of ERBB3 signaling pathway"/>
    <property type="evidence" value="ECO:0007669"/>
    <property type="project" value="Ensembl"/>
</dbReference>
<dbReference type="InterPro" id="IPR003388">
    <property type="entry name" value="Reticulon"/>
</dbReference>
<dbReference type="GO" id="GO:0007420">
    <property type="term" value="P:brain development"/>
    <property type="evidence" value="ECO:0000318"/>
    <property type="project" value="GO_Central"/>
</dbReference>
<dbReference type="CTD" id="57142"/>
<dbReference type="ExpressionAtlas" id="A0A287B5Q4">
    <property type="expression patterns" value="baseline and differential"/>
</dbReference>
<feature type="compositionally biased region" description="Pro residues" evidence="7">
    <location>
        <begin position="147"/>
        <end position="156"/>
    </location>
</feature>
<feature type="transmembrane region" description="Helical" evidence="6">
    <location>
        <begin position="1032"/>
        <end position="1055"/>
    </location>
</feature>
<dbReference type="GO" id="GO:0005789">
    <property type="term" value="C:endoplasmic reticulum membrane"/>
    <property type="evidence" value="ECO:0000318"/>
    <property type="project" value="GO_Central"/>
</dbReference>
<dbReference type="GO" id="GO:0043005">
    <property type="term" value="C:neuron projection"/>
    <property type="evidence" value="ECO:0000318"/>
    <property type="project" value="GO_Central"/>
</dbReference>
<dbReference type="Proteomes" id="UP000008227">
    <property type="component" value="Chromosome 3"/>
</dbReference>
<keyword evidence="10" id="KW-1185">Reference proteome</keyword>
<dbReference type="Ensembl" id="ENSSSCT00000059418.3">
    <property type="protein sequence ID" value="ENSSSCP00000051420.2"/>
    <property type="gene ID" value="ENSSSCG00000032007.3"/>
</dbReference>
<dbReference type="InterPro" id="IPR046964">
    <property type="entry name" value="RTN1-4"/>
</dbReference>
<dbReference type="GO" id="GO:0001825">
    <property type="term" value="P:blastocyst formation"/>
    <property type="evidence" value="ECO:0007669"/>
    <property type="project" value="Ensembl"/>
</dbReference>
<dbReference type="FunFam" id="1.20.5.2480:FF:000001">
    <property type="entry name" value="Reticulon"/>
    <property type="match status" value="1"/>
</dbReference>
<dbReference type="GO" id="GO:0021801">
    <property type="term" value="P:cerebral cortex radial glia-guided migration"/>
    <property type="evidence" value="ECO:0007669"/>
    <property type="project" value="Ensembl"/>
</dbReference>
<dbReference type="GO" id="GO:0061462">
    <property type="term" value="P:protein localization to lysosome"/>
    <property type="evidence" value="ECO:0007669"/>
    <property type="project" value="Ensembl"/>
</dbReference>
<organism evidence="9 10">
    <name type="scientific">Sus scrofa</name>
    <name type="common">Pig</name>
    <dbReference type="NCBI Taxonomy" id="9823"/>
    <lineage>
        <taxon>Eukaryota</taxon>
        <taxon>Metazoa</taxon>
        <taxon>Chordata</taxon>
        <taxon>Craniata</taxon>
        <taxon>Vertebrata</taxon>
        <taxon>Euteleostomi</taxon>
        <taxon>Mammalia</taxon>
        <taxon>Eutheria</taxon>
        <taxon>Laurasiatheria</taxon>
        <taxon>Artiodactyla</taxon>
        <taxon>Suina</taxon>
        <taxon>Suidae</taxon>
        <taxon>Sus</taxon>
    </lineage>
</organism>
<feature type="region of interest" description="Disordered" evidence="7">
    <location>
        <begin position="353"/>
        <end position="378"/>
    </location>
</feature>
<sequence>MEDMDQSPLVSSSSDSPPRPQPAFKYQFVREPEDEEEEEEEEEDEDEDEDLEELEVLERKPAAGLSAAPVPTAAAAPSPAGAPLLDFGNDFVPPPPRGPLPAAPLAAREQQPSWDQNPTSLEMSAPSPPSVATASPSNITEDDEPPARPPPPPPAGVSPQAEPAWTPAAPAPAAPPSTPAAPKRRGSSGSVDETLFALPAASEPVIHSSAEKIMDLKEQPGNTVSTEQEDFPSVLPHTAAFLPSLSPLSAASLKEHEYLGELPAVLPTGGTLQEISNEASREFSEKAKNPFVDRDLTEFSELEYSEMGSSFSGSPKAESAIAVANPKEEVIVKNKDEKEPLVSNNAVRKELPITLTEPVTEEDRVMSPGKTKDSFNEKGIAAEAPMKEEYADFKPFERVWEVKDTHKQGSDVLAAGGTVESKLGSKVDKKCFSDSLEQTNHEKDSESSNDDASFPSTPEAVKDGSGAYITCAPFNPTATENVSTNIFPLLEDRTSENKTDEKKIEEKKAQIITEKNASAKTSNPFLVATLDSKTDYITTDHLSRVTEEVVANIPEGLTPDLVQEACESELNEATGTKIVFETKMDLVQTSEAMQESLYPVAQLCPSFEESEATPSPVLPDIVMEAPLNSIVPSAGASAVQPSSSPLEAPPSVNYESIKLEPENPPPYEEAMNVSLKKVSGIKEEVKASESISEAVQETEAPYISIACDLIKETKLSTEPTAEFSSYSEVAKVAQPVPDHSDLVEDSSPDSEPVDLFSDDSIPEVPQKQDEAVILVKENLVEAESMIEHENKEKLSASPSLEGGKPYLESFQPNLDTTKDTLLPDKVSTLTQKEKIPLQMEELNTSVYSNDGLFIAKEAKIRESETFSDSSPIEIIDEFPTLVSSKTDFSPTLAGEYTNLEVAHKNEIVSVQDGAGSLPCSELAHDLSFKNVQPKDEDKVPVPDEFSKDRADISKVPLLPPDDSALAAPTEIADVVKPKVLVKEAEKILPSDREKEKRSPSAIFSAELSKTSVVDLLYWRDIKKTGVVFGASLFLLLSLTVFSIVSVTAYIALALLSVTISFRIYKGVIQAIQKSDEGHPFRAYLESEVAISEELVQKYSNSALGHVNCTIKELRRLFLVDDLVDSLKFAVLMWVFTYVGALFNGLTLLILALISLFSVPVIYERHQAQIDHYLGLANKNVKDAMAKIQAKIPGLKRKTE</sequence>
<dbReference type="GO" id="GO:0090156">
    <property type="term" value="P:intracellular sphingolipid homeostasis"/>
    <property type="evidence" value="ECO:0007669"/>
    <property type="project" value="Ensembl"/>
</dbReference>
<feature type="region of interest" description="Disordered" evidence="7">
    <location>
        <begin position="434"/>
        <end position="462"/>
    </location>
</feature>
<dbReference type="GO" id="GO:2000172">
    <property type="term" value="P:regulation of branching morphogenesis of a nerve"/>
    <property type="evidence" value="ECO:0007669"/>
    <property type="project" value="Ensembl"/>
</dbReference>
<dbReference type="VGNC" id="VGNC:92502">
    <property type="gene designation" value="RTN4"/>
</dbReference>
<keyword evidence="2 6" id="KW-0812">Transmembrane</keyword>
<evidence type="ECO:0000313" key="10">
    <source>
        <dbReference type="Proteomes" id="UP000008227"/>
    </source>
</evidence>
<protein>
    <recommendedName>
        <fullName evidence="6">Reticulon</fullName>
    </recommendedName>
</protein>
<keyword evidence="3 6" id="KW-0256">Endoplasmic reticulum</keyword>
<dbReference type="Reactome" id="R-SSC-193634">
    <property type="pathway name" value="Axonal growth inhibition (RHOA activation)"/>
</dbReference>
<evidence type="ECO:0000313" key="9">
    <source>
        <dbReference type="Ensembl" id="ENSSSCP00000051420.2"/>
    </source>
</evidence>
<feature type="domain" description="Reticulon" evidence="8">
    <location>
        <begin position="1012"/>
        <end position="1199"/>
    </location>
</feature>
<feature type="compositionally biased region" description="Polar residues" evidence="7">
    <location>
        <begin position="110"/>
        <end position="122"/>
    </location>
</feature>
<dbReference type="PANTHER" id="PTHR45799">
    <property type="entry name" value="RETICULON-LIKE PROTEIN"/>
    <property type="match status" value="1"/>
</dbReference>
<feature type="transmembrane region" description="Helical" evidence="6">
    <location>
        <begin position="1141"/>
        <end position="1162"/>
    </location>
</feature>
<feature type="compositionally biased region" description="Pro residues" evidence="7">
    <location>
        <begin position="92"/>
        <end position="102"/>
    </location>
</feature>
<dbReference type="GO" id="GO:0050804">
    <property type="term" value="P:modulation of chemical synaptic transmission"/>
    <property type="evidence" value="ECO:0007669"/>
    <property type="project" value="Ensembl"/>
</dbReference>
<dbReference type="GO" id="GO:0030517">
    <property type="term" value="P:negative regulation of axon extension"/>
    <property type="evidence" value="ECO:0007669"/>
    <property type="project" value="Ensembl"/>
</dbReference>
<dbReference type="Gene3D" id="1.20.5.2480">
    <property type="match status" value="1"/>
</dbReference>
<dbReference type="PANTHER" id="PTHR45799:SF1">
    <property type="entry name" value="RETICULON-4"/>
    <property type="match status" value="1"/>
</dbReference>
<feature type="compositionally biased region" description="Basic and acidic residues" evidence="7">
    <location>
        <begin position="361"/>
        <end position="376"/>
    </location>
</feature>
<dbReference type="GO" id="GO:0031625">
    <property type="term" value="F:ubiquitin protein ligase binding"/>
    <property type="evidence" value="ECO:0007669"/>
    <property type="project" value="Ensembl"/>
</dbReference>
<dbReference type="GO" id="GO:0030182">
    <property type="term" value="P:neuron differentiation"/>
    <property type="evidence" value="ECO:0000318"/>
    <property type="project" value="GO_Central"/>
</dbReference>
<reference evidence="9" key="2">
    <citation type="journal article" date="2020" name="Gigascience">
        <title>An improved pig reference genome sequence to enable pig genetics and genomics research.</title>
        <authorList>
            <person name="Warr A."/>
            <person name="Affara N."/>
            <person name="Aken B."/>
            <person name="Beiki H."/>
            <person name="Bickhart D.M."/>
            <person name="Billis K."/>
            <person name="Chow W."/>
            <person name="Eory L."/>
            <person name="Finlayson H.A."/>
            <person name="Flicek P."/>
            <person name="Giron C.G."/>
            <person name="Griffin D.K."/>
            <person name="Hall R."/>
            <person name="Hannum G."/>
            <person name="Hourlier T."/>
            <person name="Howe K."/>
            <person name="Hume D.A."/>
            <person name="Izuogu O."/>
            <person name="Kim K."/>
            <person name="Koren S."/>
            <person name="Liu H."/>
            <person name="Manchanda N."/>
            <person name="Martin F.J."/>
            <person name="Nonneman D.J."/>
            <person name="O'Connor R.E."/>
            <person name="Phillippy A.M."/>
            <person name="Rohrer G.A."/>
            <person name="Rosen B.D."/>
            <person name="Rund L.A."/>
            <person name="Sargent C.A."/>
            <person name="Schook L.B."/>
            <person name="Schroeder S.G."/>
            <person name="Schwartz A.S."/>
            <person name="Skinner B.M."/>
            <person name="Talbot R."/>
            <person name="Tseng E."/>
            <person name="Tuggle C.K."/>
            <person name="Watson M."/>
            <person name="Smith T.P.L."/>
            <person name="Archibald A.L."/>
        </authorList>
    </citation>
    <scope>NUCLEOTIDE SEQUENCE [LARGE SCALE GENOMIC DNA]</scope>
    <source>
        <strain evidence="9">Duroc</strain>
    </source>
</reference>
<dbReference type="GO" id="GO:0043025">
    <property type="term" value="C:neuronal cell body"/>
    <property type="evidence" value="ECO:0007669"/>
    <property type="project" value="Ensembl"/>
</dbReference>
<feature type="compositionally biased region" description="Acidic residues" evidence="7">
    <location>
        <begin position="32"/>
        <end position="55"/>
    </location>
</feature>
<dbReference type="SMR" id="A0A287B5Q4"/>
<reference evidence="9" key="3">
    <citation type="submission" date="2025-08" db="UniProtKB">
        <authorList>
            <consortium name="Ensembl"/>
        </authorList>
    </citation>
    <scope>IDENTIFICATION</scope>
</reference>
<evidence type="ECO:0000256" key="7">
    <source>
        <dbReference type="SAM" id="MobiDB-lite"/>
    </source>
</evidence>
<dbReference type="GO" id="GO:1902430">
    <property type="term" value="P:negative regulation of amyloid-beta formation"/>
    <property type="evidence" value="ECO:0007669"/>
    <property type="project" value="Ensembl"/>
</dbReference>